<evidence type="ECO:0000313" key="4">
    <source>
        <dbReference type="EMBL" id="GAA6146759.1"/>
    </source>
</evidence>
<dbReference type="PRINTS" id="PR00702">
    <property type="entry name" value="ACRIFLAVINRP"/>
</dbReference>
<gene>
    <name evidence="4" type="ORF">NBRC116585_28780</name>
</gene>
<keyword evidence="3" id="KW-0472">Membrane</keyword>
<dbReference type="Gene3D" id="1.20.1640.10">
    <property type="entry name" value="Multidrug efflux transporter AcrB transmembrane domain"/>
    <property type="match status" value="2"/>
</dbReference>
<keyword evidence="3" id="KW-0812">Transmembrane</keyword>
<feature type="transmembrane region" description="Helical" evidence="3">
    <location>
        <begin position="999"/>
        <end position="1025"/>
    </location>
</feature>
<evidence type="ECO:0000256" key="2">
    <source>
        <dbReference type="ARBA" id="ARBA00022845"/>
    </source>
</evidence>
<evidence type="ECO:0000256" key="3">
    <source>
        <dbReference type="SAM" id="Phobius"/>
    </source>
</evidence>
<dbReference type="SUPFAM" id="SSF82714">
    <property type="entry name" value="Multidrug efflux transporter AcrB TolC docking domain, DN and DC subdomains"/>
    <property type="match status" value="2"/>
</dbReference>
<feature type="transmembrane region" description="Helical" evidence="3">
    <location>
        <begin position="354"/>
        <end position="374"/>
    </location>
</feature>
<keyword evidence="1" id="KW-0963">Cytoplasm</keyword>
<feature type="transmembrane region" description="Helical" evidence="3">
    <location>
        <begin position="870"/>
        <end position="889"/>
    </location>
</feature>
<dbReference type="InterPro" id="IPR027463">
    <property type="entry name" value="AcrB_DN_DC_subdom"/>
</dbReference>
<dbReference type="InterPro" id="IPR007040">
    <property type="entry name" value="Ribosome_modulation_factor"/>
</dbReference>
<feature type="transmembrane region" description="Helical" evidence="3">
    <location>
        <begin position="12"/>
        <end position="30"/>
    </location>
</feature>
<organism evidence="4 5">
    <name type="scientific">Thalassolituus maritimus</name>
    <dbReference type="NCBI Taxonomy" id="484498"/>
    <lineage>
        <taxon>Bacteria</taxon>
        <taxon>Pseudomonadati</taxon>
        <taxon>Pseudomonadota</taxon>
        <taxon>Gammaproteobacteria</taxon>
        <taxon>Oceanospirillales</taxon>
        <taxon>Oceanospirillaceae</taxon>
        <taxon>Thalassolituus</taxon>
    </lineage>
</organism>
<dbReference type="Pfam" id="PF00873">
    <property type="entry name" value="ACR_tran"/>
    <property type="match status" value="1"/>
</dbReference>
<feature type="transmembrane region" description="Helical" evidence="3">
    <location>
        <begin position="896"/>
        <end position="916"/>
    </location>
</feature>
<feature type="transmembrane region" description="Helical" evidence="3">
    <location>
        <begin position="922"/>
        <end position="942"/>
    </location>
</feature>
<comment type="caution">
    <text evidence="4">The sequence shown here is derived from an EMBL/GenBank/DDBJ whole genome shotgun (WGS) entry which is preliminary data.</text>
</comment>
<sequence>MKQIIQWFAENTVAANLLMFCLIALGLMAVPETRKELIPNVTLDRLSIQTQLPGGNVETIENSVCKAIENRIYDIQGTQNLTSFAYDGLCSMTVDIADGYETDKISDEISRRINEEGLLPEDAEDPTLQELSVKNRVAKLIIYGNTSYAALAETSREIRNDLMDMPDISVIELQDMSKSEIRIEVPAHNLEKYDLTFDDITGMIRQQTGFLPGGVLETRDGDILITSDAYKDSAEAYRNIVIYSDATGAEILLRDLAIITDTRYVSETNATFDGTPSASIDIYRVGDQSIMDIADDLHAYVDTLRLPESIQTHIWQDESKHLRERISMLLENALAGLVLLFITLLLFLNGRLSFWVSMGIPVSFFGALFAMPMYDVSINAVSLFGFILVLGIVVDDAVVVAEAIHNRNEKGIYGTEAALQGAFEVYKPILFAVVTTIIAFIPLLGLPGPEGKMMQAIPIVVIATLIFSVIESFLILPAHLSHAQKVNTKKEPSTLAKVQAKFDGALQAFMRRVYLPSLRGALQAKGIIILVFTITFTLMLVMMLTGWIKSSLFTPVEADSVVARLVLPEGSPREKTEAAVARLTNAAELLKHRYEMEGVNTIDHIYAVIGPNESKSNMKSSQDRDHLANITLELVSDRDNRISGREIISSWRNIAGDIPGISQLSFSASLNPARPDIQIELSANDQEDLKEAADELMNTLKGFAGAYDVRHTQENTKQQADIILRDNAGSLGLTQQVVIAQINQAFQGKVVQNVQTRDDEIEVWLGLPDDERDSSWHLENMHIKYAPSKYVPLSAIADIVYQDAPTHIKRNNRKRVVTVTAFIDTSRNSVMQVQKVIESDVLPNLIRQYPGMDWARGGQQRDLGEFMSTLLNYYLVAVLGMYLLLAVLFKSYVQPLIIVYAIPFGIMGAVIGHVMFGEVISSWSYIGMVAVSGVVVNDNLVLMDYINNRREEGASTYDAVIEAGVARFRPILLTSLTTFVGLVPLLMETSLQAQFLIPMAISLAFGVLFATLISLLLVPCTYLFMDDAMQATRNMFSSGEEAVTVEEAYENGYKTGNSNARESNPYSSELLAASWDAGYQDGQEDR</sequence>
<dbReference type="RefSeq" id="WP_353295972.1">
    <property type="nucleotide sequence ID" value="NZ_BAABWH010000010.1"/>
</dbReference>
<dbReference type="Pfam" id="PF04957">
    <property type="entry name" value="RMF"/>
    <property type="match status" value="1"/>
</dbReference>
<dbReference type="PANTHER" id="PTHR32063">
    <property type="match status" value="1"/>
</dbReference>
<accession>A0ABQ0A2Y2</accession>
<feature type="transmembrane region" description="Helical" evidence="3">
    <location>
        <begin position="971"/>
        <end position="987"/>
    </location>
</feature>
<dbReference type="PANTHER" id="PTHR32063:SF33">
    <property type="entry name" value="RND SUPERFAMILY EFFLUX PUMP PERMEASE COMPONENT"/>
    <property type="match status" value="1"/>
</dbReference>
<name>A0ABQ0A2Y2_9GAMM</name>
<keyword evidence="2" id="KW-0810">Translation regulation</keyword>
<feature type="transmembrane region" description="Helical" evidence="3">
    <location>
        <begin position="456"/>
        <end position="480"/>
    </location>
</feature>
<dbReference type="Proteomes" id="UP001481413">
    <property type="component" value="Unassembled WGS sequence"/>
</dbReference>
<proteinExistence type="predicted"/>
<dbReference type="SUPFAM" id="SSF82866">
    <property type="entry name" value="Multidrug efflux transporter AcrB transmembrane domain"/>
    <property type="match status" value="2"/>
</dbReference>
<feature type="transmembrane region" description="Helical" evidence="3">
    <location>
        <begin position="380"/>
        <end position="404"/>
    </location>
</feature>
<feature type="transmembrane region" description="Helical" evidence="3">
    <location>
        <begin position="425"/>
        <end position="444"/>
    </location>
</feature>
<dbReference type="Gene3D" id="3.30.70.1440">
    <property type="entry name" value="Multidrug efflux transporter AcrB pore domain"/>
    <property type="match status" value="1"/>
</dbReference>
<keyword evidence="3" id="KW-1133">Transmembrane helix</keyword>
<feature type="transmembrane region" description="Helical" evidence="3">
    <location>
        <begin position="527"/>
        <end position="548"/>
    </location>
</feature>
<dbReference type="InterPro" id="IPR023200">
    <property type="entry name" value="RMF_sf"/>
</dbReference>
<dbReference type="Gene3D" id="1.10.10.620">
    <property type="entry name" value="ribosome modulation factor like domain"/>
    <property type="match status" value="1"/>
</dbReference>
<feature type="transmembrane region" description="Helical" evidence="3">
    <location>
        <begin position="326"/>
        <end position="347"/>
    </location>
</feature>
<dbReference type="SUPFAM" id="SSF82693">
    <property type="entry name" value="Multidrug efflux transporter AcrB pore domain, PN1, PN2, PC1 and PC2 subdomains"/>
    <property type="match status" value="1"/>
</dbReference>
<dbReference type="InterPro" id="IPR001036">
    <property type="entry name" value="Acrflvin-R"/>
</dbReference>
<dbReference type="Gene3D" id="3.30.2090.10">
    <property type="entry name" value="Multidrug efflux transporter AcrB TolC docking domain, DN and DC subdomains"/>
    <property type="match status" value="2"/>
</dbReference>
<dbReference type="Gene3D" id="3.30.70.1320">
    <property type="entry name" value="Multidrug efflux transporter AcrB pore domain like"/>
    <property type="match status" value="1"/>
</dbReference>
<evidence type="ECO:0000256" key="1">
    <source>
        <dbReference type="ARBA" id="ARBA00022490"/>
    </source>
</evidence>
<keyword evidence="5" id="KW-1185">Reference proteome</keyword>
<protein>
    <submittedName>
        <fullName evidence="4">Efflux RND transporter permease subunit</fullName>
    </submittedName>
</protein>
<evidence type="ECO:0000313" key="5">
    <source>
        <dbReference type="Proteomes" id="UP001481413"/>
    </source>
</evidence>
<reference evidence="4 5" key="1">
    <citation type="submission" date="2024-04" db="EMBL/GenBank/DDBJ databases">
        <title>Draft genome sequence of Thalassolituus maritimus NBRC 116585.</title>
        <authorList>
            <person name="Miyakawa T."/>
            <person name="Kusuya Y."/>
            <person name="Miura T."/>
        </authorList>
    </citation>
    <scope>NUCLEOTIDE SEQUENCE [LARGE SCALE GENOMIC DNA]</scope>
    <source>
        <strain evidence="4 5">5NW40-0001</strain>
    </source>
</reference>
<dbReference type="EMBL" id="BAABWH010000010">
    <property type="protein sequence ID" value="GAA6146759.1"/>
    <property type="molecule type" value="Genomic_DNA"/>
</dbReference>
<dbReference type="Gene3D" id="3.30.70.1430">
    <property type="entry name" value="Multidrug efflux transporter AcrB pore domain"/>
    <property type="match status" value="2"/>
</dbReference>